<feature type="region of interest" description="Disordered" evidence="1">
    <location>
        <begin position="615"/>
        <end position="638"/>
    </location>
</feature>
<feature type="compositionally biased region" description="Acidic residues" evidence="1">
    <location>
        <begin position="124"/>
        <end position="133"/>
    </location>
</feature>
<feature type="compositionally biased region" description="Low complexity" evidence="1">
    <location>
        <begin position="714"/>
        <end position="739"/>
    </location>
</feature>
<comment type="caution">
    <text evidence="2">The sequence shown here is derived from an EMBL/GenBank/DDBJ whole genome shotgun (WGS) entry which is preliminary data.</text>
</comment>
<feature type="region of interest" description="Disordered" evidence="1">
    <location>
        <begin position="714"/>
        <end position="764"/>
    </location>
</feature>
<feature type="compositionally biased region" description="Low complexity" evidence="1">
    <location>
        <begin position="505"/>
        <end position="523"/>
    </location>
</feature>
<feature type="region of interest" description="Disordered" evidence="1">
    <location>
        <begin position="875"/>
        <end position="903"/>
    </location>
</feature>
<feature type="compositionally biased region" description="Basic residues" evidence="1">
    <location>
        <begin position="355"/>
        <end position="365"/>
    </location>
</feature>
<proteinExistence type="predicted"/>
<feature type="region of interest" description="Disordered" evidence="1">
    <location>
        <begin position="505"/>
        <end position="530"/>
    </location>
</feature>
<keyword evidence="3" id="KW-1185">Reference proteome</keyword>
<feature type="region of interest" description="Disordered" evidence="1">
    <location>
        <begin position="123"/>
        <end position="153"/>
    </location>
</feature>
<feature type="compositionally biased region" description="Polar residues" evidence="1">
    <location>
        <begin position="307"/>
        <end position="318"/>
    </location>
</feature>
<organism evidence="2 3">
    <name type="scientific">Mycena maculata</name>
    <dbReference type="NCBI Taxonomy" id="230809"/>
    <lineage>
        <taxon>Eukaryota</taxon>
        <taxon>Fungi</taxon>
        <taxon>Dikarya</taxon>
        <taxon>Basidiomycota</taxon>
        <taxon>Agaricomycotina</taxon>
        <taxon>Agaricomycetes</taxon>
        <taxon>Agaricomycetidae</taxon>
        <taxon>Agaricales</taxon>
        <taxon>Marasmiineae</taxon>
        <taxon>Mycenaceae</taxon>
        <taxon>Mycena</taxon>
    </lineage>
</organism>
<feature type="compositionally biased region" description="Low complexity" evidence="1">
    <location>
        <begin position="384"/>
        <end position="415"/>
    </location>
</feature>
<evidence type="ECO:0000313" key="3">
    <source>
        <dbReference type="Proteomes" id="UP001215280"/>
    </source>
</evidence>
<protein>
    <submittedName>
        <fullName evidence="2">Uncharacterized protein</fullName>
    </submittedName>
</protein>
<name>A0AAD7KIE1_9AGAR</name>
<feature type="compositionally biased region" description="Polar residues" evidence="1">
    <location>
        <begin position="443"/>
        <end position="453"/>
    </location>
</feature>
<feature type="region of interest" description="Disordered" evidence="1">
    <location>
        <begin position="307"/>
        <end position="421"/>
    </location>
</feature>
<dbReference type="EMBL" id="JARJLG010000001">
    <property type="protein sequence ID" value="KAJ7785315.1"/>
    <property type="molecule type" value="Genomic_DNA"/>
</dbReference>
<feature type="compositionally biased region" description="Polar residues" evidence="1">
    <location>
        <begin position="374"/>
        <end position="383"/>
    </location>
</feature>
<dbReference type="Proteomes" id="UP001215280">
    <property type="component" value="Unassembled WGS sequence"/>
</dbReference>
<accession>A0AAD7KIE1</accession>
<dbReference type="AlphaFoldDB" id="A0AAD7KIE1"/>
<evidence type="ECO:0000313" key="2">
    <source>
        <dbReference type="EMBL" id="KAJ7785315.1"/>
    </source>
</evidence>
<feature type="region of interest" description="Disordered" evidence="1">
    <location>
        <begin position="443"/>
        <end position="466"/>
    </location>
</feature>
<gene>
    <name evidence="2" type="ORF">DFH07DRAFT_948396</name>
</gene>
<reference evidence="2" key="1">
    <citation type="submission" date="2023-03" db="EMBL/GenBank/DDBJ databases">
        <title>Massive genome expansion in bonnet fungi (Mycena s.s.) driven by repeated elements and novel gene families across ecological guilds.</title>
        <authorList>
            <consortium name="Lawrence Berkeley National Laboratory"/>
            <person name="Harder C.B."/>
            <person name="Miyauchi S."/>
            <person name="Viragh M."/>
            <person name="Kuo A."/>
            <person name="Thoen E."/>
            <person name="Andreopoulos B."/>
            <person name="Lu D."/>
            <person name="Skrede I."/>
            <person name="Drula E."/>
            <person name="Henrissat B."/>
            <person name="Morin E."/>
            <person name="Kohler A."/>
            <person name="Barry K."/>
            <person name="LaButti K."/>
            <person name="Morin E."/>
            <person name="Salamov A."/>
            <person name="Lipzen A."/>
            <person name="Mereny Z."/>
            <person name="Hegedus B."/>
            <person name="Baldrian P."/>
            <person name="Stursova M."/>
            <person name="Weitz H."/>
            <person name="Taylor A."/>
            <person name="Grigoriev I.V."/>
            <person name="Nagy L.G."/>
            <person name="Martin F."/>
            <person name="Kauserud H."/>
        </authorList>
    </citation>
    <scope>NUCLEOTIDE SEQUENCE</scope>
    <source>
        <strain evidence="2">CBHHK188m</strain>
    </source>
</reference>
<sequence>MQLKYFARFPEQAALNYPLPDDPAAPMLTDEQKTKLGDAIKSKQKKLNNWYRYQAKKVNRTDAGVPRTANAALRAMFRMNRSRRRRAHQPIEIFQKRNPELVKAALTTAGYYKLTDGLGVEMDSGSEDGEAQGELEAGIESGGEGGEKGGELEAEMQSGSEGRELQSGGKVVEPKSLKARRMEMRSAVVKALWESASEEDRAFAEAEVLNEAKRRGKTWMEEAVDDQGQVANTPGEFQDGIDALDTVYSDVHKTTYNASGWVGMTIMGGPNPRMKGDLSMKIMCLGQTPAGNDFEDSCVDFDMSPNRSKGSFDRSSVTAAERQARALPLRAPPTVEPRVSRLEPLNTVAAEAPKSKKPKQKKKKAGPSVPFVQEVSSASAPDNSSGGDILSSDGSSGLMPPTATAPSSPQSPTASLFDEVGGPTFDVFDNSLLTMSPPLSSVMSSTLEETATQPPWPPRMSAPLSPNTAQTWARMERGGVPDGGAIMAIDPHLENLTIAPGISPSLRRSSVSCSSSPSPLEAAPQPPQPRTMYFGAAGADTADDAATVPTTSVGGFNFPRTNTYPPSTLFQAFTPTRAPAKSIGPRVATGVSPRMGSSQQDMTWAARSMNALITRGGPASTPLGSSVPPPLFPQSRAAAPQPIFPQSRTATQPAPFVFPQSRAAPTSIFTTPASIFALPQSIFAAPQSLAAPQPTLQPVLPLLSTTPAKGVAAPARAPAPAMPGSRPAAKPPVAKAPPKGRGVAVATGEGAAPAPKKRGRPTKAAVATPLADTTNAEPVGPTFSITNNNRRGAQRAAAAEEAKKKKVVAEEEERQLARGWVTTTQKGHECLILLNPPRASRVRQPAMFHDGTVAQREAKGRKNANADLEAALVARAGDGGAGTKRKASAATSAPKPKKRRRRT</sequence>
<evidence type="ECO:0000256" key="1">
    <source>
        <dbReference type="SAM" id="MobiDB-lite"/>
    </source>
</evidence>